<keyword evidence="2" id="KW-1185">Reference proteome</keyword>
<proteinExistence type="predicted"/>
<evidence type="ECO:0000313" key="2">
    <source>
        <dbReference type="Proteomes" id="UP000265663"/>
    </source>
</evidence>
<evidence type="ECO:0000313" key="1">
    <source>
        <dbReference type="EMBL" id="RMZ72666.1"/>
    </source>
</evidence>
<protein>
    <submittedName>
        <fullName evidence="1">Uncharacterized protein</fullName>
    </submittedName>
</protein>
<sequence>MAASKGGSDKFTDLYSAKARLAITGRNQYTTLPRRRRIQNGEYASCFTTSSLMTITEV</sequence>
<accession>A0A3M7MDR8</accession>
<reference evidence="1 2" key="1">
    <citation type="journal article" date="2014" name="PLoS ONE">
        <title>De novo Genome Assembly of the Fungal Plant Pathogen Pyrenophora semeniperda.</title>
        <authorList>
            <person name="Soliai M.M."/>
            <person name="Meyer S.E."/>
            <person name="Udall J.A."/>
            <person name="Elzinga D.E."/>
            <person name="Hermansen R.A."/>
            <person name="Bodily P.M."/>
            <person name="Hart A.A."/>
            <person name="Coleman C.E."/>
        </authorList>
    </citation>
    <scope>NUCLEOTIDE SEQUENCE [LARGE SCALE GENOMIC DNA]</scope>
    <source>
        <strain evidence="1 2">CCB06</strain>
        <tissue evidence="1">Mycelium</tissue>
    </source>
</reference>
<dbReference type="Proteomes" id="UP000265663">
    <property type="component" value="Unassembled WGS sequence"/>
</dbReference>
<dbReference type="EMBL" id="KE747833">
    <property type="protein sequence ID" value="RMZ72666.1"/>
    <property type="molecule type" value="Genomic_DNA"/>
</dbReference>
<dbReference type="OrthoDB" id="10446278at2759"/>
<gene>
    <name evidence="1" type="ORF">GMOD_00007681</name>
</gene>
<name>A0A3M7MDR8_9PLEO</name>
<dbReference type="AlphaFoldDB" id="A0A3M7MDR8"/>
<organism evidence="1 2">
    <name type="scientific">Pyrenophora seminiperda CCB06</name>
    <dbReference type="NCBI Taxonomy" id="1302712"/>
    <lineage>
        <taxon>Eukaryota</taxon>
        <taxon>Fungi</taxon>
        <taxon>Dikarya</taxon>
        <taxon>Ascomycota</taxon>
        <taxon>Pezizomycotina</taxon>
        <taxon>Dothideomycetes</taxon>
        <taxon>Pleosporomycetidae</taxon>
        <taxon>Pleosporales</taxon>
        <taxon>Pleosporineae</taxon>
        <taxon>Pleosporaceae</taxon>
        <taxon>Pyrenophora</taxon>
    </lineage>
</organism>